<keyword evidence="2" id="KW-1185">Reference proteome</keyword>
<accession>A0ACC3CI92</accession>
<proteinExistence type="predicted"/>
<sequence length="299" mass="29576">MGAFAAAAAADAPLLPPPHWMATAVTVVVAVVPLLHMSVPVVTLAGDPSIEAIRLAFGATLLLSFWATRGAYLHASAGGLAPGVAAIFVGVGTLISTLGRSYLHGSSSLRDVCVAQWRLRLRSVRYRHGLGGGGGAAAADDGRGRPAAAAAAATAALAAAVGGDGPAGGGGGRRGAACRPVRLAWGDRPVWADAAADAAATAEVAAALVTAADLYAPRRLHVVLAMTPRAPVQFMTVVGDGWGSGGGEEGGGDGEGEAALVPWAYATVAAVLTRRLDVAVERTFEAVPAEEGGGGGLGL</sequence>
<protein>
    <submittedName>
        <fullName evidence="1">Uncharacterized protein</fullName>
    </submittedName>
</protein>
<name>A0ACC3CI92_PYRYE</name>
<reference evidence="1" key="1">
    <citation type="submission" date="2019-11" db="EMBL/GenBank/DDBJ databases">
        <title>Nori genome reveals adaptations in red seaweeds to the harsh intertidal environment.</title>
        <authorList>
            <person name="Wang D."/>
            <person name="Mao Y."/>
        </authorList>
    </citation>
    <scope>NUCLEOTIDE SEQUENCE</scope>
    <source>
        <tissue evidence="1">Gametophyte</tissue>
    </source>
</reference>
<organism evidence="1 2">
    <name type="scientific">Pyropia yezoensis</name>
    <name type="common">Susabi-nori</name>
    <name type="synonym">Porphyra yezoensis</name>
    <dbReference type="NCBI Taxonomy" id="2788"/>
    <lineage>
        <taxon>Eukaryota</taxon>
        <taxon>Rhodophyta</taxon>
        <taxon>Bangiophyceae</taxon>
        <taxon>Bangiales</taxon>
        <taxon>Bangiaceae</taxon>
        <taxon>Pyropia</taxon>
    </lineage>
</organism>
<comment type="caution">
    <text evidence="1">The sequence shown here is derived from an EMBL/GenBank/DDBJ whole genome shotgun (WGS) entry which is preliminary data.</text>
</comment>
<evidence type="ECO:0000313" key="1">
    <source>
        <dbReference type="EMBL" id="KAK1869496.1"/>
    </source>
</evidence>
<dbReference type="EMBL" id="CM020620">
    <property type="protein sequence ID" value="KAK1869496.1"/>
    <property type="molecule type" value="Genomic_DNA"/>
</dbReference>
<gene>
    <name evidence="1" type="ORF">I4F81_011972</name>
</gene>
<evidence type="ECO:0000313" key="2">
    <source>
        <dbReference type="Proteomes" id="UP000798662"/>
    </source>
</evidence>
<dbReference type="Proteomes" id="UP000798662">
    <property type="component" value="Chromosome 3"/>
</dbReference>